<protein>
    <recommendedName>
        <fullName evidence="8">GATA-type domain-containing protein</fullName>
    </recommendedName>
</protein>
<dbReference type="Pfam" id="PF00320">
    <property type="entry name" value="GATA"/>
    <property type="match status" value="2"/>
</dbReference>
<sequence length="324" mass="36178">MSVGHDTQSGAWNYNDSSFSSHYNSYNTRPNPNHVGMNDYWPRESTTQTQLAESYNRSYYNASPSTRYEAASYPYPSDDRLLYSSGELHTPHMPKIASTSNGVSWPHSSQTPILSSQRSQSDPVQSRWSPTEVASRVDRRISLGSSPDWQDIILPSIEPYETKPVIQGLDHCSPLSNVSSPSPSPSPVQLLTTKSSCKQNADGKVVKMCSHCKATSTPLWRREPTTLKPLCNACGLYLQQRNKLRPQELIDADVDDENSDESGDGTGPECSHCHTRNTSVWRRSKTGEQLCNACGVYSRLRGKDRPLSLKRNKIKPRTKHSAKS</sequence>
<dbReference type="GO" id="GO:0000978">
    <property type="term" value="F:RNA polymerase II cis-regulatory region sequence-specific DNA binding"/>
    <property type="evidence" value="ECO:0007669"/>
    <property type="project" value="TreeGrafter"/>
</dbReference>
<feature type="region of interest" description="Disordered" evidence="7">
    <location>
        <begin position="92"/>
        <end position="134"/>
    </location>
</feature>
<evidence type="ECO:0000256" key="6">
    <source>
        <dbReference type="PROSITE-ProRule" id="PRU00094"/>
    </source>
</evidence>
<evidence type="ECO:0000259" key="8">
    <source>
        <dbReference type="PROSITE" id="PS50114"/>
    </source>
</evidence>
<evidence type="ECO:0000256" key="1">
    <source>
        <dbReference type="ARBA" id="ARBA00004123"/>
    </source>
</evidence>
<name>A0AAW0C2P7_9AGAR</name>
<dbReference type="GO" id="GO:0000122">
    <property type="term" value="P:negative regulation of transcription by RNA polymerase II"/>
    <property type="evidence" value="ECO:0007669"/>
    <property type="project" value="TreeGrafter"/>
</dbReference>
<dbReference type="PROSITE" id="PS50114">
    <property type="entry name" value="GATA_ZN_FINGER_2"/>
    <property type="match status" value="2"/>
</dbReference>
<feature type="region of interest" description="Disordered" evidence="7">
    <location>
        <begin position="254"/>
        <end position="274"/>
    </location>
</feature>
<comment type="subcellular location">
    <subcellularLocation>
        <location evidence="1">Nucleus</location>
    </subcellularLocation>
</comment>
<dbReference type="GO" id="GO:0000981">
    <property type="term" value="F:DNA-binding transcription factor activity, RNA polymerase II-specific"/>
    <property type="evidence" value="ECO:0007669"/>
    <property type="project" value="TreeGrafter"/>
</dbReference>
<evidence type="ECO:0000313" key="10">
    <source>
        <dbReference type="Proteomes" id="UP001383192"/>
    </source>
</evidence>
<gene>
    <name evidence="9" type="ORF">VNI00_012922</name>
</gene>
<proteinExistence type="predicted"/>
<dbReference type="Gene3D" id="3.30.50.10">
    <property type="entry name" value="Erythroid Transcription Factor GATA-1, subunit A"/>
    <property type="match status" value="2"/>
</dbReference>
<evidence type="ECO:0000256" key="2">
    <source>
        <dbReference type="ARBA" id="ARBA00022723"/>
    </source>
</evidence>
<keyword evidence="4" id="KW-0862">Zinc</keyword>
<dbReference type="PRINTS" id="PR00619">
    <property type="entry name" value="GATAZNFINGER"/>
</dbReference>
<reference evidence="9 10" key="1">
    <citation type="submission" date="2024-01" db="EMBL/GenBank/DDBJ databases">
        <title>A draft genome for a cacao thread blight-causing isolate of Paramarasmius palmivorus.</title>
        <authorList>
            <person name="Baruah I.K."/>
            <person name="Bukari Y."/>
            <person name="Amoako-Attah I."/>
            <person name="Meinhardt L.W."/>
            <person name="Bailey B.A."/>
            <person name="Cohen S.P."/>
        </authorList>
    </citation>
    <scope>NUCLEOTIDE SEQUENCE [LARGE SCALE GENOMIC DNA]</scope>
    <source>
        <strain evidence="9 10">GH-12</strain>
    </source>
</reference>
<evidence type="ECO:0000256" key="7">
    <source>
        <dbReference type="SAM" id="MobiDB-lite"/>
    </source>
</evidence>
<keyword evidence="3 6" id="KW-0863">Zinc-finger</keyword>
<dbReference type="GO" id="GO:0008270">
    <property type="term" value="F:zinc ion binding"/>
    <property type="evidence" value="ECO:0007669"/>
    <property type="project" value="UniProtKB-KW"/>
</dbReference>
<feature type="region of interest" description="Disordered" evidence="7">
    <location>
        <begin position="305"/>
        <end position="324"/>
    </location>
</feature>
<dbReference type="GO" id="GO:0005634">
    <property type="term" value="C:nucleus"/>
    <property type="evidence" value="ECO:0007669"/>
    <property type="project" value="UniProtKB-SubCell"/>
</dbReference>
<organism evidence="9 10">
    <name type="scientific">Paramarasmius palmivorus</name>
    <dbReference type="NCBI Taxonomy" id="297713"/>
    <lineage>
        <taxon>Eukaryota</taxon>
        <taxon>Fungi</taxon>
        <taxon>Dikarya</taxon>
        <taxon>Basidiomycota</taxon>
        <taxon>Agaricomycotina</taxon>
        <taxon>Agaricomycetes</taxon>
        <taxon>Agaricomycetidae</taxon>
        <taxon>Agaricales</taxon>
        <taxon>Marasmiineae</taxon>
        <taxon>Marasmiaceae</taxon>
        <taxon>Paramarasmius</taxon>
    </lineage>
</organism>
<comment type="caution">
    <text evidence="9">The sequence shown here is derived from an EMBL/GenBank/DDBJ whole genome shotgun (WGS) entry which is preliminary data.</text>
</comment>
<dbReference type="PANTHER" id="PTHR10071:SF281">
    <property type="entry name" value="BOX A-BINDING FACTOR-RELATED"/>
    <property type="match status" value="1"/>
</dbReference>
<evidence type="ECO:0000313" key="9">
    <source>
        <dbReference type="EMBL" id="KAK7032525.1"/>
    </source>
</evidence>
<feature type="compositionally biased region" description="Acidic residues" evidence="7">
    <location>
        <begin position="254"/>
        <end position="263"/>
    </location>
</feature>
<dbReference type="Proteomes" id="UP001383192">
    <property type="component" value="Unassembled WGS sequence"/>
</dbReference>
<feature type="region of interest" description="Disordered" evidence="7">
    <location>
        <begin position="172"/>
        <end position="191"/>
    </location>
</feature>
<dbReference type="PROSITE" id="PS00344">
    <property type="entry name" value="GATA_ZN_FINGER_1"/>
    <property type="match status" value="1"/>
</dbReference>
<dbReference type="GO" id="GO:0045944">
    <property type="term" value="P:positive regulation of transcription by RNA polymerase II"/>
    <property type="evidence" value="ECO:0007669"/>
    <property type="project" value="TreeGrafter"/>
</dbReference>
<dbReference type="InterPro" id="IPR039355">
    <property type="entry name" value="Transcription_factor_GATA"/>
</dbReference>
<feature type="domain" description="GATA-type" evidence="8">
    <location>
        <begin position="209"/>
        <end position="246"/>
    </location>
</feature>
<dbReference type="EMBL" id="JAYKXP010000063">
    <property type="protein sequence ID" value="KAK7032525.1"/>
    <property type="molecule type" value="Genomic_DNA"/>
</dbReference>
<dbReference type="AlphaFoldDB" id="A0AAW0C2P7"/>
<dbReference type="SUPFAM" id="SSF57716">
    <property type="entry name" value="Glucocorticoid receptor-like (DNA-binding domain)"/>
    <property type="match status" value="2"/>
</dbReference>
<accession>A0AAW0C2P7</accession>
<dbReference type="InterPro" id="IPR013088">
    <property type="entry name" value="Znf_NHR/GATA"/>
</dbReference>
<feature type="compositionally biased region" description="Basic residues" evidence="7">
    <location>
        <begin position="308"/>
        <end position="324"/>
    </location>
</feature>
<feature type="domain" description="GATA-type" evidence="8">
    <location>
        <begin position="264"/>
        <end position="317"/>
    </location>
</feature>
<dbReference type="CDD" id="cd00202">
    <property type="entry name" value="ZnF_GATA"/>
    <property type="match status" value="2"/>
</dbReference>
<evidence type="ECO:0000256" key="5">
    <source>
        <dbReference type="ARBA" id="ARBA00023242"/>
    </source>
</evidence>
<keyword evidence="5" id="KW-0539">Nucleus</keyword>
<dbReference type="SMART" id="SM00401">
    <property type="entry name" value="ZnF_GATA"/>
    <property type="match status" value="2"/>
</dbReference>
<dbReference type="InterPro" id="IPR000679">
    <property type="entry name" value="Znf_GATA"/>
</dbReference>
<evidence type="ECO:0000256" key="4">
    <source>
        <dbReference type="ARBA" id="ARBA00022833"/>
    </source>
</evidence>
<evidence type="ECO:0000256" key="3">
    <source>
        <dbReference type="ARBA" id="ARBA00022771"/>
    </source>
</evidence>
<dbReference type="PANTHER" id="PTHR10071">
    <property type="entry name" value="TRANSCRIPTION FACTOR GATA FAMILY MEMBER"/>
    <property type="match status" value="1"/>
</dbReference>
<keyword evidence="10" id="KW-1185">Reference proteome</keyword>
<feature type="compositionally biased region" description="Polar residues" evidence="7">
    <location>
        <begin position="97"/>
        <end position="129"/>
    </location>
</feature>
<keyword evidence="2" id="KW-0479">Metal-binding</keyword>